<dbReference type="Proteomes" id="UP000800036">
    <property type="component" value="Unassembled WGS sequence"/>
</dbReference>
<reference evidence="4" key="1">
    <citation type="journal article" date="2020" name="Stud. Mycol.">
        <title>101 Dothideomycetes genomes: a test case for predicting lifestyles and emergence of pathogens.</title>
        <authorList>
            <person name="Haridas S."/>
            <person name="Albert R."/>
            <person name="Binder M."/>
            <person name="Bloem J."/>
            <person name="Labutti K."/>
            <person name="Salamov A."/>
            <person name="Andreopoulos B."/>
            <person name="Baker S."/>
            <person name="Barry K."/>
            <person name="Bills G."/>
            <person name="Bluhm B."/>
            <person name="Cannon C."/>
            <person name="Castanera R."/>
            <person name="Culley D."/>
            <person name="Daum C."/>
            <person name="Ezra D."/>
            <person name="Gonzalez J."/>
            <person name="Henrissat B."/>
            <person name="Kuo A."/>
            <person name="Liang C."/>
            <person name="Lipzen A."/>
            <person name="Lutzoni F."/>
            <person name="Magnuson J."/>
            <person name="Mondo S."/>
            <person name="Nolan M."/>
            <person name="Ohm R."/>
            <person name="Pangilinan J."/>
            <person name="Park H.-J."/>
            <person name="Ramirez L."/>
            <person name="Alfaro M."/>
            <person name="Sun H."/>
            <person name="Tritt A."/>
            <person name="Yoshinaga Y."/>
            <person name="Zwiers L.-H."/>
            <person name="Turgeon B."/>
            <person name="Goodwin S."/>
            <person name="Spatafora J."/>
            <person name="Crous P."/>
            <person name="Grigoriev I."/>
        </authorList>
    </citation>
    <scope>NUCLEOTIDE SEQUENCE</scope>
    <source>
        <strain evidence="4">CBS 107.79</strain>
    </source>
</reference>
<dbReference type="PANTHER" id="PTHR45676:SF41">
    <property type="entry name" value="RING-H2 FINGER PROTEIN ATL66"/>
    <property type="match status" value="1"/>
</dbReference>
<dbReference type="OrthoDB" id="8062037at2759"/>
<gene>
    <name evidence="4" type="ORF">BU23DRAFT_418628</name>
</gene>
<name>A0A6A5VTZ7_9PLEO</name>
<keyword evidence="1" id="KW-0479">Metal-binding</keyword>
<feature type="region of interest" description="Disordered" evidence="2">
    <location>
        <begin position="68"/>
        <end position="325"/>
    </location>
</feature>
<dbReference type="Pfam" id="PF13639">
    <property type="entry name" value="zf-RING_2"/>
    <property type="match status" value="1"/>
</dbReference>
<keyword evidence="1" id="KW-0862">Zinc</keyword>
<protein>
    <recommendedName>
        <fullName evidence="3">RING-type domain-containing protein</fullName>
    </recommendedName>
</protein>
<dbReference type="AlphaFoldDB" id="A0A6A5VTZ7"/>
<dbReference type="PROSITE" id="PS50089">
    <property type="entry name" value="ZF_RING_2"/>
    <property type="match status" value="1"/>
</dbReference>
<accession>A0A6A5VTZ7</accession>
<keyword evidence="5" id="KW-1185">Reference proteome</keyword>
<dbReference type="InterPro" id="IPR013083">
    <property type="entry name" value="Znf_RING/FYVE/PHD"/>
</dbReference>
<evidence type="ECO:0000259" key="3">
    <source>
        <dbReference type="PROSITE" id="PS50089"/>
    </source>
</evidence>
<feature type="non-terminal residue" evidence="4">
    <location>
        <position position="1"/>
    </location>
</feature>
<dbReference type="InterPro" id="IPR001841">
    <property type="entry name" value="Znf_RING"/>
</dbReference>
<evidence type="ECO:0000313" key="5">
    <source>
        <dbReference type="Proteomes" id="UP000800036"/>
    </source>
</evidence>
<evidence type="ECO:0000313" key="4">
    <source>
        <dbReference type="EMBL" id="KAF1980059.1"/>
    </source>
</evidence>
<keyword evidence="1" id="KW-0863">Zinc-finger</keyword>
<feature type="domain" description="RING-type" evidence="3">
    <location>
        <begin position="418"/>
        <end position="462"/>
    </location>
</feature>
<sequence length="468" mass="49996">IRREEDQAAMLSRLLSVAAAATAASLMGDDHRAVSEARNVAGDGEDGTFDSFLQALQNGRIASALRQSGNSANNDEGSDAPGGNPQPLNFFRMFRFGSSSGNEQTDTDTATRDGRGPNSGDDDEGDGRMVPIIIVGIRSISPGSGTERDDNIPPFLDALSSFPTPASSPGDEPTDGWARQPPNTTRFSHRRRASMGGMNNPPVSYDNQRYRSARPRPWSAMSDSPAGPLPPPSTPASSGLSAVSSGATTPTLTTSPPSPTVQSSASSRRGSFIRRATGSGLEPTTEEPAVHRRTPRQRRLSESDFTRFGSGSSRRNGVVEPDNNPGEGSRSWIIYVLGGSYPENHPILTTPSLFTDSPTYEDMLLLSTLLGPAKPPVASEDDVASAPGLFRIRMRDGSLVAETEGGSDTVALSSDTRCLVCLCDFEVDEEVRRLIKCGHLFHRPCIDQQWLTTGRNSCPLCRAQGVDE</sequence>
<organism evidence="4 5">
    <name type="scientific">Bimuria novae-zelandiae CBS 107.79</name>
    <dbReference type="NCBI Taxonomy" id="1447943"/>
    <lineage>
        <taxon>Eukaryota</taxon>
        <taxon>Fungi</taxon>
        <taxon>Dikarya</taxon>
        <taxon>Ascomycota</taxon>
        <taxon>Pezizomycotina</taxon>
        <taxon>Dothideomycetes</taxon>
        <taxon>Pleosporomycetidae</taxon>
        <taxon>Pleosporales</taxon>
        <taxon>Massarineae</taxon>
        <taxon>Didymosphaeriaceae</taxon>
        <taxon>Bimuria</taxon>
    </lineage>
</organism>
<feature type="compositionally biased region" description="Low complexity" evidence="2">
    <location>
        <begin position="90"/>
        <end position="101"/>
    </location>
</feature>
<dbReference type="EMBL" id="ML976656">
    <property type="protein sequence ID" value="KAF1980059.1"/>
    <property type="molecule type" value="Genomic_DNA"/>
</dbReference>
<feature type="compositionally biased region" description="Low complexity" evidence="2">
    <location>
        <begin position="235"/>
        <end position="267"/>
    </location>
</feature>
<evidence type="ECO:0000256" key="1">
    <source>
        <dbReference type="PROSITE-ProRule" id="PRU00175"/>
    </source>
</evidence>
<dbReference type="CDD" id="cd16461">
    <property type="entry name" value="RING-H2_EL5-like"/>
    <property type="match status" value="1"/>
</dbReference>
<dbReference type="PANTHER" id="PTHR45676">
    <property type="entry name" value="RING-H2 FINGER PROTEIN ATL51-RELATED"/>
    <property type="match status" value="1"/>
</dbReference>
<dbReference type="GO" id="GO:0008270">
    <property type="term" value="F:zinc ion binding"/>
    <property type="evidence" value="ECO:0007669"/>
    <property type="project" value="UniProtKB-KW"/>
</dbReference>
<evidence type="ECO:0000256" key="2">
    <source>
        <dbReference type="SAM" id="MobiDB-lite"/>
    </source>
</evidence>
<dbReference type="SMART" id="SM00184">
    <property type="entry name" value="RING"/>
    <property type="match status" value="1"/>
</dbReference>
<feature type="non-terminal residue" evidence="4">
    <location>
        <position position="468"/>
    </location>
</feature>
<dbReference type="Gene3D" id="3.30.40.10">
    <property type="entry name" value="Zinc/RING finger domain, C3HC4 (zinc finger)"/>
    <property type="match status" value="1"/>
</dbReference>
<proteinExistence type="predicted"/>
<dbReference type="SUPFAM" id="SSF57850">
    <property type="entry name" value="RING/U-box"/>
    <property type="match status" value="1"/>
</dbReference>